<sequence length="236" mass="26518">MEGNLASTVLLNYESASVQALIASRGWSALSRRERILGIYNFVRDDIGFGYNEDDAIPASQVLSDGYGQCNTKGILFMALLRGVGIPCRFHGFTIDKALQKGAITGIWYALAPREIVHSWVEIFFEEKWINIEGFILDMAYLRAVQAKFPEIRGGFCGYGIATDCFESPAVDWIGDDTYIQKEGIKQDFGIFTNPDEFFAEHSQPMGPLKRFIFRSITRHAMNARVARIRSGEGKH</sequence>
<keyword evidence="3" id="KW-1185">Reference proteome</keyword>
<dbReference type="Proteomes" id="UP001198163">
    <property type="component" value="Unassembled WGS sequence"/>
</dbReference>
<reference evidence="2" key="1">
    <citation type="submission" date="2021-08" db="EMBL/GenBank/DDBJ databases">
        <title>Comparative analyses of Brucepasteria parasyntrophica and Teretinema zuelzerae.</title>
        <authorList>
            <person name="Song Y."/>
            <person name="Brune A."/>
        </authorList>
    </citation>
    <scope>NUCLEOTIDE SEQUENCE</scope>
    <source>
        <strain evidence="2">DSM 1903</strain>
    </source>
</reference>
<gene>
    <name evidence="2" type="ORF">K7J14_02565</name>
</gene>
<feature type="domain" description="Transglutaminase-like" evidence="1">
    <location>
        <begin position="31"/>
        <end position="132"/>
    </location>
</feature>
<dbReference type="EMBL" id="JAINWA010000001">
    <property type="protein sequence ID" value="MCD1653581.1"/>
    <property type="molecule type" value="Genomic_DNA"/>
</dbReference>
<dbReference type="RefSeq" id="WP_230752711.1">
    <property type="nucleotide sequence ID" value="NZ_JAINWA010000001.1"/>
</dbReference>
<dbReference type="SUPFAM" id="SSF54001">
    <property type="entry name" value="Cysteine proteinases"/>
    <property type="match status" value="1"/>
</dbReference>
<dbReference type="PANTHER" id="PTHR33490">
    <property type="entry name" value="BLR5614 PROTEIN-RELATED"/>
    <property type="match status" value="1"/>
</dbReference>
<evidence type="ECO:0000259" key="1">
    <source>
        <dbReference type="Pfam" id="PF01841"/>
    </source>
</evidence>
<name>A0AAE3EFR1_9SPIR</name>
<evidence type="ECO:0000313" key="3">
    <source>
        <dbReference type="Proteomes" id="UP001198163"/>
    </source>
</evidence>
<dbReference type="Gene3D" id="3.10.620.30">
    <property type="match status" value="1"/>
</dbReference>
<dbReference type="InterPro" id="IPR038765">
    <property type="entry name" value="Papain-like_cys_pep_sf"/>
</dbReference>
<organism evidence="2 3">
    <name type="scientific">Teretinema zuelzerae</name>
    <dbReference type="NCBI Taxonomy" id="156"/>
    <lineage>
        <taxon>Bacteria</taxon>
        <taxon>Pseudomonadati</taxon>
        <taxon>Spirochaetota</taxon>
        <taxon>Spirochaetia</taxon>
        <taxon>Spirochaetales</taxon>
        <taxon>Treponemataceae</taxon>
        <taxon>Teretinema</taxon>
    </lineage>
</organism>
<proteinExistence type="predicted"/>
<dbReference type="AlphaFoldDB" id="A0AAE3EFR1"/>
<evidence type="ECO:0000313" key="2">
    <source>
        <dbReference type="EMBL" id="MCD1653581.1"/>
    </source>
</evidence>
<comment type="caution">
    <text evidence="2">The sequence shown here is derived from an EMBL/GenBank/DDBJ whole genome shotgun (WGS) entry which is preliminary data.</text>
</comment>
<dbReference type="InterPro" id="IPR002931">
    <property type="entry name" value="Transglutaminase-like"/>
</dbReference>
<dbReference type="PANTHER" id="PTHR33490:SF3">
    <property type="entry name" value="CONSERVED INTEGRAL MEMBRANE PROTEIN"/>
    <property type="match status" value="1"/>
</dbReference>
<accession>A0AAE3EFR1</accession>
<protein>
    <submittedName>
        <fullName evidence="2">Transglutaminase family protein</fullName>
    </submittedName>
</protein>
<dbReference type="Pfam" id="PF01841">
    <property type="entry name" value="Transglut_core"/>
    <property type="match status" value="1"/>
</dbReference>